<dbReference type="GO" id="GO:0004851">
    <property type="term" value="F:uroporphyrin-III C-methyltransferase activity"/>
    <property type="evidence" value="ECO:0007669"/>
    <property type="project" value="UniProtKB-EC"/>
</dbReference>
<keyword evidence="5" id="KW-0627">Porphyrin biosynthesis</keyword>
<feature type="domain" description="Tetrapyrrole methylase" evidence="7">
    <location>
        <begin position="4"/>
        <end position="216"/>
    </location>
</feature>
<gene>
    <name evidence="9" type="primary">cysG_2</name>
    <name evidence="9" type="ORF">ERS852385_00962</name>
</gene>
<dbReference type="Pfam" id="PF00590">
    <property type="entry name" value="TP_methylase"/>
    <property type="match status" value="1"/>
</dbReference>
<evidence type="ECO:0000256" key="1">
    <source>
        <dbReference type="ARBA" id="ARBA00012162"/>
    </source>
</evidence>
<dbReference type="InterPro" id="IPR003754">
    <property type="entry name" value="4pyrrol_synth_uPrphyn_synth"/>
</dbReference>
<dbReference type="Gene3D" id="3.30.950.10">
    <property type="entry name" value="Methyltransferase, Cobalt-precorrin-4 Transmethylase, Domain 2"/>
    <property type="match status" value="1"/>
</dbReference>
<dbReference type="Proteomes" id="UP000095546">
    <property type="component" value="Unassembled WGS sequence"/>
</dbReference>
<evidence type="ECO:0000256" key="4">
    <source>
        <dbReference type="ARBA" id="ARBA00022691"/>
    </source>
</evidence>
<dbReference type="eggNOG" id="COG0007">
    <property type="taxonomic scope" value="Bacteria"/>
</dbReference>
<dbReference type="Gene3D" id="3.40.50.10090">
    <property type="match status" value="2"/>
</dbReference>
<dbReference type="CDD" id="cd06578">
    <property type="entry name" value="HemD"/>
    <property type="match status" value="1"/>
</dbReference>
<proteinExistence type="inferred from homology"/>
<dbReference type="InterPro" id="IPR036108">
    <property type="entry name" value="4pyrrol_syn_uPrphyn_synt_sf"/>
</dbReference>
<dbReference type="FunFam" id="3.40.1010.10:FF:000001">
    <property type="entry name" value="Siroheme synthase"/>
    <property type="match status" value="1"/>
</dbReference>
<organism evidence="9 10">
    <name type="scientific">Mitsuokella jalaludinii</name>
    <dbReference type="NCBI Taxonomy" id="187979"/>
    <lineage>
        <taxon>Bacteria</taxon>
        <taxon>Bacillati</taxon>
        <taxon>Bacillota</taxon>
        <taxon>Negativicutes</taxon>
        <taxon>Selenomonadales</taxon>
        <taxon>Selenomonadaceae</taxon>
        <taxon>Mitsuokella</taxon>
    </lineage>
</organism>
<dbReference type="FunFam" id="3.30.950.10:FF:000001">
    <property type="entry name" value="Siroheme synthase"/>
    <property type="match status" value="1"/>
</dbReference>
<evidence type="ECO:0000259" key="7">
    <source>
        <dbReference type="Pfam" id="PF00590"/>
    </source>
</evidence>
<accession>A0A173YGW8</accession>
<dbReference type="GO" id="GO:0019354">
    <property type="term" value="P:siroheme biosynthetic process"/>
    <property type="evidence" value="ECO:0007669"/>
    <property type="project" value="InterPro"/>
</dbReference>
<dbReference type="InterPro" id="IPR035996">
    <property type="entry name" value="4pyrrol_Methylase_sf"/>
</dbReference>
<dbReference type="CDD" id="cd11642">
    <property type="entry name" value="SUMT"/>
    <property type="match status" value="1"/>
</dbReference>
<evidence type="ECO:0000313" key="10">
    <source>
        <dbReference type="Proteomes" id="UP000095546"/>
    </source>
</evidence>
<comment type="similarity">
    <text evidence="6">Belongs to the precorrin methyltransferase family.</text>
</comment>
<evidence type="ECO:0000256" key="6">
    <source>
        <dbReference type="RuleBase" id="RU003960"/>
    </source>
</evidence>
<dbReference type="EC" id="2.1.1.107" evidence="1"/>
<dbReference type="FunFam" id="3.40.50.10090:FF:000001">
    <property type="entry name" value="Bifunctional uroporphyrinogen-III C-methyltransferase/uroporphyrinogen-III synthase"/>
    <property type="match status" value="1"/>
</dbReference>
<evidence type="ECO:0000256" key="5">
    <source>
        <dbReference type="ARBA" id="ARBA00023244"/>
    </source>
</evidence>
<dbReference type="OrthoDB" id="9815856at2"/>
<keyword evidence="3 6" id="KW-0808">Transferase</keyword>
<dbReference type="InterPro" id="IPR000878">
    <property type="entry name" value="4pyrrol_Mease"/>
</dbReference>
<keyword evidence="4" id="KW-0949">S-adenosyl-L-methionine</keyword>
<dbReference type="Gene3D" id="3.40.1010.10">
    <property type="entry name" value="Cobalt-precorrin-4 Transmethylase, Domain 1"/>
    <property type="match status" value="1"/>
</dbReference>
<evidence type="ECO:0000256" key="2">
    <source>
        <dbReference type="ARBA" id="ARBA00022603"/>
    </source>
</evidence>
<dbReference type="SUPFAM" id="SSF69618">
    <property type="entry name" value="HemD-like"/>
    <property type="match status" value="1"/>
</dbReference>
<sequence length="508" mass="54520">MAGMVYLVGAGPGDYRLISLKAVDCLKRAEVVVYDRLADDRILGWAPRDAEFIYVGKASSHHTMKQPDINQLLVDKAKEGKTVVRLKGGDPFVFGRGGEEGLLLEENGLPFEVVPGITSAISVPAYAGIPVTHRGIATSFAVVTGHEDPTKGKSNIRWDRLATGVDTLVFLMGVANLPHITEELIENGRPADTPAAVIRWGTKPEQEVLMTTVGTAAEDVKRKGLKPPAIFIVGEVVKLRENLQWFDKLSQKPLFGRTVLVTRARSQASKLTACLEALGARVIEKPAIAIAAPDDGYAAVDAAIAGIDAYQWLIFTSTNGVERFMECLFAAGRDVRALGYAKVAAIGKTTAGKLASYGIRADVVPQEFRAEGILEALKGKLPPHAKILLPRAAAAREILPEKLREQGAEVDVVPVYQTVMAETSEEERAALRDELERGAIDFVTFTSSSTVENLVKLLGGIEPLAGVKAACIGPVTAETARRHGIEPAVVASTYTIEGLVEAMRESLV</sequence>
<evidence type="ECO:0000313" key="9">
    <source>
        <dbReference type="EMBL" id="CUN63194.1"/>
    </source>
</evidence>
<dbReference type="NCBIfam" id="TIGR01469">
    <property type="entry name" value="cobA_cysG_Cterm"/>
    <property type="match status" value="1"/>
</dbReference>
<dbReference type="NCBIfam" id="NF004790">
    <property type="entry name" value="PRK06136.1"/>
    <property type="match status" value="1"/>
</dbReference>
<feature type="domain" description="Tetrapyrrole biosynthesis uroporphyrinogen III synthase" evidence="8">
    <location>
        <begin position="270"/>
        <end position="501"/>
    </location>
</feature>
<dbReference type="AlphaFoldDB" id="A0A173YGW8"/>
<dbReference type="eggNOG" id="COG1587">
    <property type="taxonomic scope" value="Bacteria"/>
</dbReference>
<dbReference type="RefSeq" id="WP_055161047.1">
    <property type="nucleotide sequence ID" value="NZ_CABIWZ010000004.1"/>
</dbReference>
<dbReference type="EMBL" id="CYYU01000004">
    <property type="protein sequence ID" value="CUN63194.1"/>
    <property type="molecule type" value="Genomic_DNA"/>
</dbReference>
<keyword evidence="10" id="KW-1185">Reference proteome</keyword>
<evidence type="ECO:0000256" key="3">
    <source>
        <dbReference type="ARBA" id="ARBA00022679"/>
    </source>
</evidence>
<dbReference type="InterPro" id="IPR003043">
    <property type="entry name" value="Uropor_MeTrfase_CS"/>
</dbReference>
<dbReference type="InterPro" id="IPR006366">
    <property type="entry name" value="CobA/CysG_C"/>
</dbReference>
<dbReference type="InterPro" id="IPR014776">
    <property type="entry name" value="4pyrrole_Mease_sub2"/>
</dbReference>
<dbReference type="Pfam" id="PF02602">
    <property type="entry name" value="HEM4"/>
    <property type="match status" value="1"/>
</dbReference>
<dbReference type="PANTHER" id="PTHR45790">
    <property type="entry name" value="SIROHEME SYNTHASE-RELATED"/>
    <property type="match status" value="1"/>
</dbReference>
<dbReference type="GO" id="GO:0004852">
    <property type="term" value="F:uroporphyrinogen-III synthase activity"/>
    <property type="evidence" value="ECO:0007669"/>
    <property type="project" value="InterPro"/>
</dbReference>
<dbReference type="STRING" id="187979.ERS852385_00962"/>
<name>A0A173YGW8_9FIRM</name>
<dbReference type="PANTHER" id="PTHR45790:SF3">
    <property type="entry name" value="S-ADENOSYL-L-METHIONINE-DEPENDENT UROPORPHYRINOGEN III METHYLTRANSFERASE, CHLOROPLASTIC"/>
    <property type="match status" value="1"/>
</dbReference>
<keyword evidence="2 6" id="KW-0489">Methyltransferase</keyword>
<dbReference type="PROSITE" id="PS00840">
    <property type="entry name" value="SUMT_2"/>
    <property type="match status" value="1"/>
</dbReference>
<reference evidence="9 10" key="1">
    <citation type="submission" date="2015-09" db="EMBL/GenBank/DDBJ databases">
        <authorList>
            <consortium name="Pathogen Informatics"/>
        </authorList>
    </citation>
    <scope>NUCLEOTIDE SEQUENCE [LARGE SCALE GENOMIC DNA]</scope>
    <source>
        <strain evidence="9 10">2789STDY5608828</strain>
    </source>
</reference>
<dbReference type="SUPFAM" id="SSF53790">
    <property type="entry name" value="Tetrapyrrole methylase"/>
    <property type="match status" value="1"/>
</dbReference>
<evidence type="ECO:0000259" key="8">
    <source>
        <dbReference type="Pfam" id="PF02602"/>
    </source>
</evidence>
<dbReference type="InterPro" id="IPR050161">
    <property type="entry name" value="Siro_Cobalamin_biosynth"/>
</dbReference>
<protein>
    <recommendedName>
        <fullName evidence="1">uroporphyrinogen-III C-methyltransferase</fullName>
        <ecNumber evidence="1">2.1.1.107</ecNumber>
    </recommendedName>
</protein>
<dbReference type="GO" id="GO:0032259">
    <property type="term" value="P:methylation"/>
    <property type="evidence" value="ECO:0007669"/>
    <property type="project" value="UniProtKB-KW"/>
</dbReference>
<dbReference type="InterPro" id="IPR014777">
    <property type="entry name" value="4pyrrole_Mease_sub1"/>
</dbReference>